<comment type="caution">
    <text evidence="1">The sequence shown here is derived from an EMBL/GenBank/DDBJ whole genome shotgun (WGS) entry which is preliminary data.</text>
</comment>
<keyword evidence="2" id="KW-1185">Reference proteome</keyword>
<gene>
    <name evidence="1" type="ORF">C1H46_041587</name>
</gene>
<proteinExistence type="predicted"/>
<name>A0A540KFB1_MALBA</name>
<protein>
    <submittedName>
        <fullName evidence="1">Uncharacterized protein</fullName>
    </submittedName>
</protein>
<reference evidence="1 2" key="1">
    <citation type="journal article" date="2019" name="G3 (Bethesda)">
        <title>Sequencing of a Wild Apple (Malus baccata) Genome Unravels the Differences Between Cultivated and Wild Apple Species Regarding Disease Resistance and Cold Tolerance.</title>
        <authorList>
            <person name="Chen X."/>
        </authorList>
    </citation>
    <scope>NUCLEOTIDE SEQUENCE [LARGE SCALE GENOMIC DNA]</scope>
    <source>
        <strain evidence="2">cv. Shandingzi</strain>
        <tissue evidence="1">Leaves</tissue>
    </source>
</reference>
<evidence type="ECO:0000313" key="2">
    <source>
        <dbReference type="Proteomes" id="UP000315295"/>
    </source>
</evidence>
<dbReference type="AlphaFoldDB" id="A0A540KFB1"/>
<dbReference type="Proteomes" id="UP000315295">
    <property type="component" value="Unassembled WGS sequence"/>
</dbReference>
<accession>A0A540KFB1</accession>
<organism evidence="1 2">
    <name type="scientific">Malus baccata</name>
    <name type="common">Siberian crab apple</name>
    <name type="synonym">Pyrus baccata</name>
    <dbReference type="NCBI Taxonomy" id="106549"/>
    <lineage>
        <taxon>Eukaryota</taxon>
        <taxon>Viridiplantae</taxon>
        <taxon>Streptophyta</taxon>
        <taxon>Embryophyta</taxon>
        <taxon>Tracheophyta</taxon>
        <taxon>Spermatophyta</taxon>
        <taxon>Magnoliopsida</taxon>
        <taxon>eudicotyledons</taxon>
        <taxon>Gunneridae</taxon>
        <taxon>Pentapetalae</taxon>
        <taxon>rosids</taxon>
        <taxon>fabids</taxon>
        <taxon>Rosales</taxon>
        <taxon>Rosaceae</taxon>
        <taxon>Amygdaloideae</taxon>
        <taxon>Maleae</taxon>
        <taxon>Malus</taxon>
    </lineage>
</organism>
<evidence type="ECO:0000313" key="1">
    <source>
        <dbReference type="EMBL" id="TQD72869.1"/>
    </source>
</evidence>
<dbReference type="EMBL" id="VIEB01001355">
    <property type="protein sequence ID" value="TQD72869.1"/>
    <property type="molecule type" value="Genomic_DNA"/>
</dbReference>
<sequence length="63" mass="6921">MKAHPLGAAIQLLMDNLKPGLSVGVKASPTQVRVTIFVSWIRQKTTRNHAATKESWSRTTAYG</sequence>